<evidence type="ECO:0000313" key="2">
    <source>
        <dbReference type="Proteomes" id="UP000064893"/>
    </source>
</evidence>
<dbReference type="OrthoDB" id="9809039at2"/>
<dbReference type="AlphaFoldDB" id="A0A0S2I4U9"/>
<keyword evidence="2" id="KW-1185">Reference proteome</keyword>
<proteinExistence type="predicted"/>
<name>A0A0S2I4U9_9BACT</name>
<dbReference type="STRING" id="1307839.L21SP5_03787"/>
<organism evidence="1 2">
    <name type="scientific">Salinivirga cyanobacteriivorans</name>
    <dbReference type="NCBI Taxonomy" id="1307839"/>
    <lineage>
        <taxon>Bacteria</taxon>
        <taxon>Pseudomonadati</taxon>
        <taxon>Bacteroidota</taxon>
        <taxon>Bacteroidia</taxon>
        <taxon>Bacteroidales</taxon>
        <taxon>Salinivirgaceae</taxon>
        <taxon>Salinivirga</taxon>
    </lineage>
</organism>
<dbReference type="PATRIC" id="fig|1307839.3.peg.4046"/>
<dbReference type="Proteomes" id="UP000064893">
    <property type="component" value="Chromosome"/>
</dbReference>
<reference evidence="1 2" key="1">
    <citation type="submission" date="2015-11" db="EMBL/GenBank/DDBJ databases">
        <title>Description and complete genome sequence of a novel strain predominating in hypersaline microbial mats and representing a new family of the Bacteriodetes phylum.</title>
        <authorList>
            <person name="Spring S."/>
            <person name="Bunk B."/>
            <person name="Sproer C."/>
            <person name="Klenk H.-P."/>
        </authorList>
    </citation>
    <scope>NUCLEOTIDE SEQUENCE [LARGE SCALE GENOMIC DNA]</scope>
    <source>
        <strain evidence="1 2">L21-Spi-D4</strain>
    </source>
</reference>
<dbReference type="EMBL" id="CP013118">
    <property type="protein sequence ID" value="ALO17382.1"/>
    <property type="molecule type" value="Genomic_DNA"/>
</dbReference>
<dbReference type="Gene3D" id="1.10.10.60">
    <property type="entry name" value="Homeodomain-like"/>
    <property type="match status" value="1"/>
</dbReference>
<gene>
    <name evidence="1" type="ORF">L21SP5_03787</name>
</gene>
<protein>
    <submittedName>
        <fullName evidence="1">Uncharacterized protein</fullName>
    </submittedName>
</protein>
<sequence>MGFHIVNIENKKLKHDYVETFEELAYVDFITNDTIIYQGEEHWKPFKVSDSKQYEHFAKGWFRAGIQAQELFKEQASSQGYILEMLNQDQKSFKSYTSNAKNLSIKRGDFLIRNFGNIEIDVKCRKFGESSQGKTFDFKCSDALKHQNMQNFTNTPILIAVYENKNDSPNEDSIYMFSINKLMSSQTIEKLTRKGIGECYRIPLSFTTEGFSLIDETYKSIIKKTTIPEFIEIQRQKYKNAYSKWTEEDDKKLELLYCEGQTINELSKLFERNNGAIRSRIKKLELKDKYGG</sequence>
<dbReference type="RefSeq" id="WP_057954658.1">
    <property type="nucleotide sequence ID" value="NZ_CP013118.1"/>
</dbReference>
<accession>A0A0S2I4U9</accession>
<dbReference type="KEGG" id="blq:L21SP5_03787"/>
<evidence type="ECO:0000313" key="1">
    <source>
        <dbReference type="EMBL" id="ALO17382.1"/>
    </source>
</evidence>